<evidence type="ECO:0000313" key="4">
    <source>
        <dbReference type="Proteomes" id="UP000002770"/>
    </source>
</evidence>
<evidence type="ECO:0000313" key="3">
    <source>
        <dbReference type="EMBL" id="EHL31245.1"/>
    </source>
</evidence>
<dbReference type="InParanoid" id="G9EN84"/>
<dbReference type="OrthoDB" id="8995821at2"/>
<dbReference type="RefSeq" id="WP_006870635.1">
    <property type="nucleotide sequence ID" value="NZ_JH413817.1"/>
</dbReference>
<dbReference type="InterPro" id="IPR036188">
    <property type="entry name" value="FAD/NAD-bd_sf"/>
</dbReference>
<dbReference type="Gene3D" id="3.30.9.10">
    <property type="entry name" value="D-Amino Acid Oxidase, subunit A, domain 2"/>
    <property type="match status" value="1"/>
</dbReference>
<dbReference type="Proteomes" id="UP000002770">
    <property type="component" value="Unassembled WGS sequence"/>
</dbReference>
<dbReference type="InterPro" id="IPR006076">
    <property type="entry name" value="FAD-dep_OxRdtase"/>
</dbReference>
<dbReference type="EMBL" id="JH413817">
    <property type="protein sequence ID" value="EHL31245.1"/>
    <property type="molecule type" value="Genomic_DNA"/>
</dbReference>
<organism evidence="3 4">
    <name type="scientific">Legionella drancourtii LLAP12</name>
    <dbReference type="NCBI Taxonomy" id="658187"/>
    <lineage>
        <taxon>Bacteria</taxon>
        <taxon>Pseudomonadati</taxon>
        <taxon>Pseudomonadota</taxon>
        <taxon>Gammaproteobacteria</taxon>
        <taxon>Legionellales</taxon>
        <taxon>Legionellaceae</taxon>
        <taxon>Legionella</taxon>
    </lineage>
</organism>
<reference evidence="3 4" key="1">
    <citation type="journal article" date="2011" name="BMC Genomics">
        <title>Insight into cross-talk between intra-amoebal pathogens.</title>
        <authorList>
            <person name="Gimenez G."/>
            <person name="Bertelli C."/>
            <person name="Moliner C."/>
            <person name="Robert C."/>
            <person name="Raoult D."/>
            <person name="Fournier P.E."/>
            <person name="Greub G."/>
        </authorList>
    </citation>
    <scope>NUCLEOTIDE SEQUENCE [LARGE SCALE GENOMIC DNA]</scope>
    <source>
        <strain evidence="3 4">LLAP12</strain>
    </source>
</reference>
<evidence type="ECO:0000256" key="1">
    <source>
        <dbReference type="ARBA" id="ARBA00023002"/>
    </source>
</evidence>
<proteinExistence type="predicted"/>
<feature type="domain" description="FAD dependent oxidoreductase" evidence="2">
    <location>
        <begin position="7"/>
        <end position="347"/>
    </location>
</feature>
<accession>G9EN84</accession>
<sequence>MIRKQYDLAIIGGGIIGLMTALVSKITCPHLHIAIIEQSSLATGASLYSAGLSAPISKGIFTAELIKRSKNVISDLSKHLNLGLTFTPCLHLINEENVLNFKENYLGNTLEEISPSKIKNLSLDKLTIPRDKQCFMSNNDVHYASITQLIARISYFLKDQQVSIYEASLVEEIEAQDGFCHIKCTHGLLIKATQLVIATGPWLTYKIKTNFSEEMKAAPSFVKKIIAFHLNQKPTEHNSVIMMHDDDSFLLPLPYSYQWLFSLNSQEMVDNPQQSHTISKDELSLGTHILEQYGLDFTALFSGGRVFCDSYSKNREVNIQKIAPNIVNISGASGSGYRLSYGIAQKAMELIGLGS</sequence>
<dbReference type="Gene3D" id="3.50.50.60">
    <property type="entry name" value="FAD/NAD(P)-binding domain"/>
    <property type="match status" value="1"/>
</dbReference>
<gene>
    <name evidence="3" type="ORF">LDG_6706</name>
</gene>
<dbReference type="Pfam" id="PF01266">
    <property type="entry name" value="DAO"/>
    <property type="match status" value="1"/>
</dbReference>
<dbReference type="GO" id="GO:0005737">
    <property type="term" value="C:cytoplasm"/>
    <property type="evidence" value="ECO:0007669"/>
    <property type="project" value="TreeGrafter"/>
</dbReference>
<dbReference type="PANTHER" id="PTHR13847">
    <property type="entry name" value="SARCOSINE DEHYDROGENASE-RELATED"/>
    <property type="match status" value="1"/>
</dbReference>
<keyword evidence="1" id="KW-0560">Oxidoreductase</keyword>
<dbReference type="SUPFAM" id="SSF51905">
    <property type="entry name" value="FAD/NAD(P)-binding domain"/>
    <property type="match status" value="1"/>
</dbReference>
<dbReference type="AlphaFoldDB" id="G9EN84"/>
<dbReference type="HOGENOM" id="CLU_067276_0_0_6"/>
<evidence type="ECO:0000259" key="2">
    <source>
        <dbReference type="Pfam" id="PF01266"/>
    </source>
</evidence>
<keyword evidence="4" id="KW-1185">Reference proteome</keyword>
<dbReference type="eggNOG" id="COG0665">
    <property type="taxonomic scope" value="Bacteria"/>
</dbReference>
<dbReference type="STRING" id="658187.LDG_6706"/>
<dbReference type="GO" id="GO:0016491">
    <property type="term" value="F:oxidoreductase activity"/>
    <property type="evidence" value="ECO:0007669"/>
    <property type="project" value="UniProtKB-KW"/>
</dbReference>
<protein>
    <recommendedName>
        <fullName evidence="2">FAD dependent oxidoreductase domain-containing protein</fullName>
    </recommendedName>
</protein>
<name>G9EN84_9GAMM</name>